<organism evidence="2 3">
    <name type="scientific">Exaiptasia diaphana</name>
    <name type="common">Tropical sea anemone</name>
    <name type="synonym">Aiptasia pulchella</name>
    <dbReference type="NCBI Taxonomy" id="2652724"/>
    <lineage>
        <taxon>Eukaryota</taxon>
        <taxon>Metazoa</taxon>
        <taxon>Cnidaria</taxon>
        <taxon>Anthozoa</taxon>
        <taxon>Hexacorallia</taxon>
        <taxon>Actiniaria</taxon>
        <taxon>Aiptasiidae</taxon>
        <taxon>Exaiptasia</taxon>
    </lineage>
</organism>
<dbReference type="EnsemblMetazoa" id="XM_028657279.1">
    <property type="protein sequence ID" value="XP_028513080.1"/>
    <property type="gene ID" value="LOC114574508"/>
</dbReference>
<dbReference type="Proteomes" id="UP000887567">
    <property type="component" value="Unplaced"/>
</dbReference>
<sequence length="510" mass="56883">MASEELKSPDTISPDKPSEKEPGIQDESTITIDELLDIVHEATTTDVGRVVALSLLGMKRENSQEELRLSDVLNTLTVLPKMTQSKKLSLDVVADLLKGKIDLVTEGKNSIQLDKEAIWKINHVIRPISAQRKRSHDVVMESPIYKASLKRAAIDSVADSFGFPVEEDGLSACDVTQEQLSDRSDIVESERIEKRERGASEQVEISDLIGALLSVSDREERKQLTKTIVIGVLQQPLGTLDAMVDHGKTKIQKQELFVKKTIKQTKPKTQAADRLVTMLHTPLRNCLAPGISGERLVHTVELKRPRPAYRGIERSASQRVVGALPERLNFATVSHEWGQSSYGILKVTWTNLSPKYAINEEAEPGRLHIKNIHTPAINDKDHGNVKKAQHGYHNVNRANLTKKSTVPAVFRDRLKDASIAIPYLGLPDVHNKSISNKGTPSKSFCIDDTYQIPPIKSSDFAEHTRHRVLPSLSNGNKPYSYISHDELLSHLTEVHLPSITNVQNKRNEMK</sequence>
<evidence type="ECO:0000256" key="1">
    <source>
        <dbReference type="SAM" id="MobiDB-lite"/>
    </source>
</evidence>
<proteinExistence type="predicted"/>
<evidence type="ECO:0000313" key="2">
    <source>
        <dbReference type="EnsemblMetazoa" id="XP_028513080.1"/>
    </source>
</evidence>
<evidence type="ECO:0000313" key="3">
    <source>
        <dbReference type="Proteomes" id="UP000887567"/>
    </source>
</evidence>
<dbReference type="GeneID" id="114574508"/>
<protein>
    <submittedName>
        <fullName evidence="2">Uncharacterized protein</fullName>
    </submittedName>
</protein>
<feature type="region of interest" description="Disordered" evidence="1">
    <location>
        <begin position="1"/>
        <end position="26"/>
    </location>
</feature>
<dbReference type="RefSeq" id="XP_028513080.1">
    <property type="nucleotide sequence ID" value="XM_028657279.1"/>
</dbReference>
<accession>A0A913YCQ1</accession>
<dbReference type="KEGG" id="epa:114574508"/>
<keyword evidence="3" id="KW-1185">Reference proteome</keyword>
<dbReference type="AlphaFoldDB" id="A0A913YCQ1"/>
<reference evidence="2" key="1">
    <citation type="submission" date="2022-11" db="UniProtKB">
        <authorList>
            <consortium name="EnsemblMetazoa"/>
        </authorList>
    </citation>
    <scope>IDENTIFICATION</scope>
</reference>
<name>A0A913YCQ1_EXADI</name>